<dbReference type="EMBL" id="CP039291">
    <property type="protein sequence ID" value="QCB92587.1"/>
    <property type="molecule type" value="Genomic_DNA"/>
</dbReference>
<dbReference type="SUPFAM" id="SSF53850">
    <property type="entry name" value="Periplasmic binding protein-like II"/>
    <property type="match status" value="1"/>
</dbReference>
<accession>A0A4P7SGH8</accession>
<dbReference type="InterPro" id="IPR006059">
    <property type="entry name" value="SBP"/>
</dbReference>
<evidence type="ECO:0000256" key="5">
    <source>
        <dbReference type="ARBA" id="ARBA00023288"/>
    </source>
</evidence>
<dbReference type="Proteomes" id="UP000296469">
    <property type="component" value="Chromosome"/>
</dbReference>
<evidence type="ECO:0000313" key="8">
    <source>
        <dbReference type="Proteomes" id="UP000296469"/>
    </source>
</evidence>
<keyword evidence="2 6" id="KW-0732">Signal</keyword>
<dbReference type="Gene3D" id="3.40.190.10">
    <property type="entry name" value="Periplasmic binding protein-like II"/>
    <property type="match status" value="2"/>
</dbReference>
<keyword evidence="5" id="KW-0449">Lipoprotein</keyword>
<evidence type="ECO:0000313" key="7">
    <source>
        <dbReference type="EMBL" id="QCB92587.1"/>
    </source>
</evidence>
<feature type="chain" id="PRO_5038339862" evidence="6">
    <location>
        <begin position="24"/>
        <end position="554"/>
    </location>
</feature>
<dbReference type="AlphaFoldDB" id="A0A4P7SGH8"/>
<dbReference type="PANTHER" id="PTHR43649">
    <property type="entry name" value="ARABINOSE-BINDING PROTEIN-RELATED"/>
    <property type="match status" value="1"/>
</dbReference>
<dbReference type="Pfam" id="PF01547">
    <property type="entry name" value="SBP_bac_1"/>
    <property type="match status" value="1"/>
</dbReference>
<keyword evidence="4" id="KW-0564">Palmitate</keyword>
<organism evidence="7 8">
    <name type="scientific">Cellulomonas shaoxiangyii</name>
    <dbReference type="NCBI Taxonomy" id="2566013"/>
    <lineage>
        <taxon>Bacteria</taxon>
        <taxon>Bacillati</taxon>
        <taxon>Actinomycetota</taxon>
        <taxon>Actinomycetes</taxon>
        <taxon>Micrococcales</taxon>
        <taxon>Cellulomonadaceae</taxon>
        <taxon>Cellulomonas</taxon>
    </lineage>
</organism>
<gene>
    <name evidence="7" type="ORF">E5225_02485</name>
</gene>
<keyword evidence="8" id="KW-1185">Reference proteome</keyword>
<dbReference type="KEGG" id="celz:E5225_02485"/>
<evidence type="ECO:0000256" key="3">
    <source>
        <dbReference type="ARBA" id="ARBA00023136"/>
    </source>
</evidence>
<dbReference type="InterPro" id="IPR050490">
    <property type="entry name" value="Bact_solute-bd_prot1"/>
</dbReference>
<evidence type="ECO:0000256" key="1">
    <source>
        <dbReference type="ARBA" id="ARBA00022475"/>
    </source>
</evidence>
<evidence type="ECO:0000256" key="4">
    <source>
        <dbReference type="ARBA" id="ARBA00023139"/>
    </source>
</evidence>
<proteinExistence type="predicted"/>
<evidence type="ECO:0000256" key="2">
    <source>
        <dbReference type="ARBA" id="ARBA00022729"/>
    </source>
</evidence>
<keyword evidence="3" id="KW-0472">Membrane</keyword>
<name>A0A4P7SGH8_9CELL</name>
<dbReference type="PROSITE" id="PS51257">
    <property type="entry name" value="PROKAR_LIPOPROTEIN"/>
    <property type="match status" value="1"/>
</dbReference>
<keyword evidence="1" id="KW-1003">Cell membrane</keyword>
<sequence length="554" mass="60714">MRTTKRRPLAAVATAATLALALAACSGGSDEGEGGGETAEASELGQVGAMEDYGVGTTFAATEPVSFGLMYRDHPNYPLKDDWDILTKLEENQNVTFEIQTAPLSDWQQAQSIAIGAGNAPDIVSVTYPGQEVSFVAGGAILPVSDYVEHMPNFQDKVEKWGLEEDLDGMRQEDGKYYVLPGLRESVRPSYTYAVRKDVWEQLGLSLEPETFEDFAADLEKVKAAYPGTFPLSDRWSANGPLEASLNVAAPNFGTAAGWGYGEGTWWDEDAEEFVYTGAMDEYRDLLEYYHGLVADGLMDPESLTQEDDQAVQKMASGQTFAQLTNDQEILKVRTAMAEVGTAGEVVMIRVPAGPAGDIQAGERLISGVMLSSSAAEEDDFLAMLQFLDWLFYSDEGLEFAKWGVEGETYTKDGDTRTLNPEIDQNGLNPGAPKALNVDFGYHNGVWMLEHGSSDELDRSMLRPEVVDFVEAMSDKEPAPVPPPAPLDELEREQVTLWQTGLRDHVLQNTAAFILGQRPLSEWDAYVAELEGKNMQQYLDVVNGAQQRFAEKNG</sequence>
<feature type="signal peptide" evidence="6">
    <location>
        <begin position="1"/>
        <end position="23"/>
    </location>
</feature>
<dbReference type="CDD" id="cd13583">
    <property type="entry name" value="PBP2_AlgQ_like_4"/>
    <property type="match status" value="1"/>
</dbReference>
<dbReference type="RefSeq" id="WP_135973175.1">
    <property type="nucleotide sequence ID" value="NZ_CP039291.1"/>
</dbReference>
<reference evidence="7 8" key="1">
    <citation type="submission" date="2019-04" db="EMBL/GenBank/DDBJ databases">
        <title>Isolation and identification of Cellulomonas shaoxiangyii sp. Nov. isolated from feces of the Tibetan antelopes (Pantholops hodgsonii) in the Qinghai-Tibet plateau of China.</title>
        <authorList>
            <person name="Tian Z."/>
        </authorList>
    </citation>
    <scope>NUCLEOTIDE SEQUENCE [LARGE SCALE GENOMIC DNA]</scope>
    <source>
        <strain evidence="7 8">Z28</strain>
    </source>
</reference>
<protein>
    <submittedName>
        <fullName evidence="7">Extracellular solute-binding protein</fullName>
    </submittedName>
</protein>
<dbReference type="PANTHER" id="PTHR43649:SF33">
    <property type="entry name" value="POLYGALACTURONAN_RHAMNOGALACTURONAN-BINDING PROTEIN YTCQ"/>
    <property type="match status" value="1"/>
</dbReference>
<evidence type="ECO:0000256" key="6">
    <source>
        <dbReference type="SAM" id="SignalP"/>
    </source>
</evidence>
<dbReference type="OrthoDB" id="9787283at2"/>